<evidence type="ECO:0000313" key="2">
    <source>
        <dbReference type="Proteomes" id="UP000193685"/>
    </source>
</evidence>
<sequence>MLAQEVPRMMLRFELGLKAAAPKEKMSLEEVVVKVPVMWLPELLPKYSLPSLLLHAFSLRKDLKPPYSRPMFECDGRPVIQKYESGPESIGIPTLKLKERSCYFAPGTPGGPVLYTPDENRSIVGVVSTAQAGRLAFCMLDKAAQTAFNKLDNFEWSQ</sequence>
<dbReference type="Proteomes" id="UP000193685">
    <property type="component" value="Unassembled WGS sequence"/>
</dbReference>
<dbReference type="GeneID" id="63783068"/>
<comment type="caution">
    <text evidence="1">The sequence shown here is derived from an EMBL/GenBank/DDBJ whole genome shotgun (WGS) entry which is preliminary data.</text>
</comment>
<keyword evidence="2" id="KW-1185">Reference proteome</keyword>
<gene>
    <name evidence="1" type="ORF">BCR37DRAFT_224218</name>
</gene>
<organism evidence="1 2">
    <name type="scientific">Protomyces lactucae-debilis</name>
    <dbReference type="NCBI Taxonomy" id="2754530"/>
    <lineage>
        <taxon>Eukaryota</taxon>
        <taxon>Fungi</taxon>
        <taxon>Dikarya</taxon>
        <taxon>Ascomycota</taxon>
        <taxon>Taphrinomycotina</taxon>
        <taxon>Taphrinomycetes</taxon>
        <taxon>Taphrinales</taxon>
        <taxon>Protomycetaceae</taxon>
        <taxon>Protomyces</taxon>
    </lineage>
</organism>
<protein>
    <submittedName>
        <fullName evidence="1">Uncharacterized protein</fullName>
    </submittedName>
</protein>
<name>A0A1Y2ES11_PROLT</name>
<dbReference type="RefSeq" id="XP_040722029.1">
    <property type="nucleotide sequence ID" value="XM_040866469.1"/>
</dbReference>
<dbReference type="InterPro" id="IPR043504">
    <property type="entry name" value="Peptidase_S1_PA_chymotrypsin"/>
</dbReference>
<dbReference type="EMBL" id="MCFI01000030">
    <property type="protein sequence ID" value="ORY74380.1"/>
    <property type="molecule type" value="Genomic_DNA"/>
</dbReference>
<dbReference type="Gene3D" id="2.40.10.10">
    <property type="entry name" value="Trypsin-like serine proteases"/>
    <property type="match status" value="1"/>
</dbReference>
<accession>A0A1Y2ES11</accession>
<dbReference type="AlphaFoldDB" id="A0A1Y2ES11"/>
<proteinExistence type="predicted"/>
<reference evidence="1 2" key="1">
    <citation type="submission" date="2016-07" db="EMBL/GenBank/DDBJ databases">
        <title>Pervasive Adenine N6-methylation of Active Genes in Fungi.</title>
        <authorList>
            <consortium name="DOE Joint Genome Institute"/>
            <person name="Mondo S.J."/>
            <person name="Dannebaum R.O."/>
            <person name="Kuo R.C."/>
            <person name="Labutti K."/>
            <person name="Haridas S."/>
            <person name="Kuo A."/>
            <person name="Salamov A."/>
            <person name="Ahrendt S.R."/>
            <person name="Lipzen A."/>
            <person name="Sullivan W."/>
            <person name="Andreopoulos W.B."/>
            <person name="Clum A."/>
            <person name="Lindquist E."/>
            <person name="Daum C."/>
            <person name="Ramamoorthy G.K."/>
            <person name="Gryganskyi A."/>
            <person name="Culley D."/>
            <person name="Magnuson J.K."/>
            <person name="James T.Y."/>
            <person name="O'Malley M.A."/>
            <person name="Stajich J.E."/>
            <person name="Spatafora J.W."/>
            <person name="Visel A."/>
            <person name="Grigoriev I.V."/>
        </authorList>
    </citation>
    <scope>NUCLEOTIDE SEQUENCE [LARGE SCALE GENOMIC DNA]</scope>
    <source>
        <strain evidence="1 2">12-1054</strain>
    </source>
</reference>
<evidence type="ECO:0000313" key="1">
    <source>
        <dbReference type="EMBL" id="ORY74380.1"/>
    </source>
</evidence>